<evidence type="ECO:0000256" key="2">
    <source>
        <dbReference type="SAM" id="Phobius"/>
    </source>
</evidence>
<name>A0A834YWJ9_TETSI</name>
<feature type="region of interest" description="Disordered" evidence="1">
    <location>
        <begin position="1"/>
        <end position="22"/>
    </location>
</feature>
<accession>A0A834YWJ9</accession>
<dbReference type="PANTHER" id="PTHR31170">
    <property type="entry name" value="BNAC04G53230D PROTEIN"/>
    <property type="match status" value="1"/>
</dbReference>
<dbReference type="Proteomes" id="UP000655225">
    <property type="component" value="Unassembled WGS sequence"/>
</dbReference>
<gene>
    <name evidence="3" type="ORF">HHK36_020031</name>
</gene>
<protein>
    <submittedName>
        <fullName evidence="3">Uncharacterized protein</fullName>
    </submittedName>
</protein>
<organism evidence="3 4">
    <name type="scientific">Tetracentron sinense</name>
    <name type="common">Spur-leaf</name>
    <dbReference type="NCBI Taxonomy" id="13715"/>
    <lineage>
        <taxon>Eukaryota</taxon>
        <taxon>Viridiplantae</taxon>
        <taxon>Streptophyta</taxon>
        <taxon>Embryophyta</taxon>
        <taxon>Tracheophyta</taxon>
        <taxon>Spermatophyta</taxon>
        <taxon>Magnoliopsida</taxon>
        <taxon>Trochodendrales</taxon>
        <taxon>Trochodendraceae</taxon>
        <taxon>Tetracentron</taxon>
    </lineage>
</organism>
<evidence type="ECO:0000313" key="3">
    <source>
        <dbReference type="EMBL" id="KAF8393833.1"/>
    </source>
</evidence>
<dbReference type="OMA" id="IPAGHAX"/>
<keyword evidence="2" id="KW-0472">Membrane</keyword>
<dbReference type="OrthoDB" id="672127at2759"/>
<keyword evidence="2" id="KW-1133">Transmembrane helix</keyword>
<keyword evidence="4" id="KW-1185">Reference proteome</keyword>
<sequence>MGANLEKLQQANGPINGESGREYSVSIPSLEDSIREKLNTLPPSLDELCIYRVSEILRKASESSYSPQLVSIGPFHRDNKNLGKMDVHKRRYLKTYLDSYCQINLQSCLQNLRDLEGRTRKCYVEHISLNSDQFVEMMLFDGVFIIMFLLKFYSPEIGDEDPIIKNMSMSGAIQYDMILLENQLPFFVLDHLFSLAQNTIQGGNIDGSQVKHILDLLRSCCIPSSLRPIHNVPYSRHSTVTELHYSRLSVTELHDVGVKTESLFRNLIALEQCHYPESAYVTGYALFMGYLINTPKVAGILIDHEIIKNYLGNHEDVSTFINNLSKHVVLDNTSSYFEYQELDEYCKKSLHRWSTYFRRTYYGSPIIIISTIAAILLLGLTVIQAICSIISVKVPKKS</sequence>
<reference evidence="3 4" key="1">
    <citation type="submission" date="2020-04" db="EMBL/GenBank/DDBJ databases">
        <title>Plant Genome Project.</title>
        <authorList>
            <person name="Zhang R.-G."/>
        </authorList>
    </citation>
    <scope>NUCLEOTIDE SEQUENCE [LARGE SCALE GENOMIC DNA]</scope>
    <source>
        <strain evidence="3">YNK0</strain>
        <tissue evidence="3">Leaf</tissue>
    </source>
</reference>
<proteinExistence type="predicted"/>
<comment type="caution">
    <text evidence="3">The sequence shown here is derived from an EMBL/GenBank/DDBJ whole genome shotgun (WGS) entry which is preliminary data.</text>
</comment>
<dbReference type="Pfam" id="PF03140">
    <property type="entry name" value="DUF247"/>
    <property type="match status" value="1"/>
</dbReference>
<keyword evidence="2" id="KW-0812">Transmembrane</keyword>
<feature type="transmembrane region" description="Helical" evidence="2">
    <location>
        <begin position="366"/>
        <end position="392"/>
    </location>
</feature>
<evidence type="ECO:0000256" key="1">
    <source>
        <dbReference type="SAM" id="MobiDB-lite"/>
    </source>
</evidence>
<dbReference type="AlphaFoldDB" id="A0A834YWJ9"/>
<dbReference type="InterPro" id="IPR004158">
    <property type="entry name" value="DUF247_pln"/>
</dbReference>
<dbReference type="EMBL" id="JABCRI010000014">
    <property type="protein sequence ID" value="KAF8393833.1"/>
    <property type="molecule type" value="Genomic_DNA"/>
</dbReference>
<dbReference type="PANTHER" id="PTHR31170:SF17">
    <property type="match status" value="1"/>
</dbReference>
<evidence type="ECO:0000313" key="4">
    <source>
        <dbReference type="Proteomes" id="UP000655225"/>
    </source>
</evidence>